<comment type="similarity">
    <text evidence="1 9">Belongs to the peptidase S11 family.</text>
</comment>
<keyword evidence="4" id="KW-0133">Cell shape</keyword>
<dbReference type="Pfam" id="PF00768">
    <property type="entry name" value="Peptidase_S11"/>
    <property type="match status" value="1"/>
</dbReference>
<proteinExistence type="inferred from homology"/>
<feature type="domain" description="Peptidase S11 D-alanyl-D-alanine carboxypeptidase A N-terminal" evidence="11">
    <location>
        <begin position="29"/>
        <end position="247"/>
    </location>
</feature>
<keyword evidence="3" id="KW-0378">Hydrolase</keyword>
<evidence type="ECO:0000256" key="5">
    <source>
        <dbReference type="ARBA" id="ARBA00022984"/>
    </source>
</evidence>
<organism evidence="12 13">
    <name type="scientific">Sphingomonas endophytica</name>
    <dbReference type="NCBI Taxonomy" id="869719"/>
    <lineage>
        <taxon>Bacteria</taxon>
        <taxon>Pseudomonadati</taxon>
        <taxon>Pseudomonadota</taxon>
        <taxon>Alphaproteobacteria</taxon>
        <taxon>Sphingomonadales</taxon>
        <taxon>Sphingomonadaceae</taxon>
        <taxon>Sphingomonas</taxon>
    </lineage>
</organism>
<evidence type="ECO:0000256" key="9">
    <source>
        <dbReference type="RuleBase" id="RU004016"/>
    </source>
</evidence>
<keyword evidence="6" id="KW-0961">Cell wall biogenesis/degradation</keyword>
<dbReference type="EMBL" id="JACHBT010000004">
    <property type="protein sequence ID" value="MBB6504092.1"/>
    <property type="molecule type" value="Genomic_DNA"/>
</dbReference>
<feature type="active site" description="Proton acceptor" evidence="7">
    <location>
        <position position="57"/>
    </location>
</feature>
<keyword evidence="2 10" id="KW-0732">Signal</keyword>
<accession>A0A7X0MLY0</accession>
<dbReference type="GO" id="GO:0008360">
    <property type="term" value="P:regulation of cell shape"/>
    <property type="evidence" value="ECO:0007669"/>
    <property type="project" value="UniProtKB-KW"/>
</dbReference>
<feature type="active site" description="Acyl-ester intermediate" evidence="7">
    <location>
        <position position="54"/>
    </location>
</feature>
<evidence type="ECO:0000256" key="10">
    <source>
        <dbReference type="SAM" id="SignalP"/>
    </source>
</evidence>
<name>A0A7X0MLY0_9SPHN</name>
<feature type="chain" id="PRO_5031015234" evidence="10">
    <location>
        <begin position="23"/>
        <end position="273"/>
    </location>
</feature>
<evidence type="ECO:0000256" key="6">
    <source>
        <dbReference type="ARBA" id="ARBA00023316"/>
    </source>
</evidence>
<dbReference type="RefSeq" id="WP_184504405.1">
    <property type="nucleotide sequence ID" value="NZ_JACHBT010000004.1"/>
</dbReference>
<keyword evidence="12" id="KW-0121">Carboxypeptidase</keyword>
<dbReference type="PANTHER" id="PTHR21581:SF6">
    <property type="entry name" value="TRAFFICKING PROTEIN PARTICLE COMPLEX SUBUNIT 12"/>
    <property type="match status" value="1"/>
</dbReference>
<evidence type="ECO:0000256" key="2">
    <source>
        <dbReference type="ARBA" id="ARBA00022729"/>
    </source>
</evidence>
<gene>
    <name evidence="12" type="ORF">F4693_001050</name>
</gene>
<evidence type="ECO:0000256" key="3">
    <source>
        <dbReference type="ARBA" id="ARBA00022801"/>
    </source>
</evidence>
<keyword evidence="12" id="KW-0645">Protease</keyword>
<evidence type="ECO:0000256" key="1">
    <source>
        <dbReference type="ARBA" id="ARBA00007164"/>
    </source>
</evidence>
<dbReference type="InterPro" id="IPR018044">
    <property type="entry name" value="Peptidase_S11"/>
</dbReference>
<feature type="signal peptide" evidence="10">
    <location>
        <begin position="1"/>
        <end position="22"/>
    </location>
</feature>
<reference evidence="12 13" key="1">
    <citation type="submission" date="2020-08" db="EMBL/GenBank/DDBJ databases">
        <title>The Agave Microbiome: Exploring the role of microbial communities in plant adaptations to desert environments.</title>
        <authorList>
            <person name="Partida-Martinez L.P."/>
        </authorList>
    </citation>
    <scope>NUCLEOTIDE SEQUENCE [LARGE SCALE GENOMIC DNA]</scope>
    <source>
        <strain evidence="12 13">AS3.13</strain>
    </source>
</reference>
<dbReference type="GO" id="GO:0071555">
    <property type="term" value="P:cell wall organization"/>
    <property type="evidence" value="ECO:0007669"/>
    <property type="project" value="UniProtKB-KW"/>
</dbReference>
<dbReference type="GO" id="GO:0009002">
    <property type="term" value="F:serine-type D-Ala-D-Ala carboxypeptidase activity"/>
    <property type="evidence" value="ECO:0007669"/>
    <property type="project" value="InterPro"/>
</dbReference>
<dbReference type="GO" id="GO:0006508">
    <property type="term" value="P:proteolysis"/>
    <property type="evidence" value="ECO:0007669"/>
    <property type="project" value="InterPro"/>
</dbReference>
<feature type="active site" evidence="7">
    <location>
        <position position="114"/>
    </location>
</feature>
<dbReference type="SUPFAM" id="SSF56601">
    <property type="entry name" value="beta-lactamase/transpeptidase-like"/>
    <property type="match status" value="1"/>
</dbReference>
<evidence type="ECO:0000313" key="13">
    <source>
        <dbReference type="Proteomes" id="UP000522313"/>
    </source>
</evidence>
<dbReference type="Gene3D" id="3.40.710.10">
    <property type="entry name" value="DD-peptidase/beta-lactamase superfamily"/>
    <property type="match status" value="1"/>
</dbReference>
<feature type="binding site" evidence="8">
    <location>
        <position position="216"/>
    </location>
    <ligand>
        <name>substrate</name>
    </ligand>
</feature>
<dbReference type="InterPro" id="IPR012338">
    <property type="entry name" value="Beta-lactam/transpept-like"/>
</dbReference>
<evidence type="ECO:0000256" key="8">
    <source>
        <dbReference type="PIRSR" id="PIRSR618044-2"/>
    </source>
</evidence>
<dbReference type="PRINTS" id="PR00725">
    <property type="entry name" value="DADACBPTASE1"/>
</dbReference>
<evidence type="ECO:0000256" key="4">
    <source>
        <dbReference type="ARBA" id="ARBA00022960"/>
    </source>
</evidence>
<dbReference type="InterPro" id="IPR001967">
    <property type="entry name" value="Peptidase_S11_N"/>
</dbReference>
<evidence type="ECO:0000313" key="12">
    <source>
        <dbReference type="EMBL" id="MBB6504092.1"/>
    </source>
</evidence>
<evidence type="ECO:0000259" key="11">
    <source>
        <dbReference type="Pfam" id="PF00768"/>
    </source>
</evidence>
<protein>
    <submittedName>
        <fullName evidence="12">D-alanyl-D-alanine carboxypeptidase</fullName>
    </submittedName>
</protein>
<dbReference type="PANTHER" id="PTHR21581">
    <property type="entry name" value="D-ALANYL-D-ALANINE CARBOXYPEPTIDASE"/>
    <property type="match status" value="1"/>
</dbReference>
<dbReference type="Proteomes" id="UP000522313">
    <property type="component" value="Unassembled WGS sequence"/>
</dbReference>
<comment type="caution">
    <text evidence="12">The sequence shown here is derived from an EMBL/GenBank/DDBJ whole genome shotgun (WGS) entry which is preliminary data.</text>
</comment>
<dbReference type="GO" id="GO:0009252">
    <property type="term" value="P:peptidoglycan biosynthetic process"/>
    <property type="evidence" value="ECO:0007669"/>
    <property type="project" value="UniProtKB-KW"/>
</dbReference>
<keyword evidence="5" id="KW-0573">Peptidoglycan synthesis</keyword>
<dbReference type="AlphaFoldDB" id="A0A7X0MLY0"/>
<sequence>MSNVLRIAMSGLALFAATPMAAAPRAPVSEIVIDAGTGQVLEEDNADRERAPASLAKMMTLLLAFEALDAGTLKPGTLVTMSAAAARQQPSKLGLRPGRTIRVDAALRAVAVISANDIAVAVGERLAGSERAFVTRMNARAAEIGMTRTRFGNATGLAPSAGRSTARDMATLARHLIRAEAKHYGLFKTRSITWERRVRPNHNKLLGKVEGLDGLKTGYTVEAGFNLAASARRGSKRMIVVVMGAPTSAERDLLVANLMEAGFTEPRLRPPRR</sequence>
<evidence type="ECO:0000256" key="7">
    <source>
        <dbReference type="PIRSR" id="PIRSR618044-1"/>
    </source>
</evidence>
<reference evidence="12 13" key="2">
    <citation type="submission" date="2020-08" db="EMBL/GenBank/DDBJ databases">
        <authorList>
            <person name="Partida-Martinez L."/>
            <person name="Huntemann M."/>
            <person name="Clum A."/>
            <person name="Wang J."/>
            <person name="Palaniappan K."/>
            <person name="Ritter S."/>
            <person name="Chen I.-M."/>
            <person name="Stamatis D."/>
            <person name="Reddy T."/>
            <person name="O'Malley R."/>
            <person name="Daum C."/>
            <person name="Shapiro N."/>
            <person name="Ivanova N."/>
            <person name="Kyrpides N."/>
            <person name="Woyke T."/>
        </authorList>
    </citation>
    <scope>NUCLEOTIDE SEQUENCE [LARGE SCALE GENOMIC DNA]</scope>
    <source>
        <strain evidence="12 13">AS3.13</strain>
    </source>
</reference>